<feature type="domain" description="SnoaL-like" evidence="1">
    <location>
        <begin position="17"/>
        <end position="116"/>
    </location>
</feature>
<keyword evidence="3" id="KW-1185">Reference proteome</keyword>
<dbReference type="AlphaFoldDB" id="A0A8J3XHK6"/>
<dbReference type="SUPFAM" id="SSF54427">
    <property type="entry name" value="NTF2-like"/>
    <property type="match status" value="1"/>
</dbReference>
<dbReference type="Pfam" id="PF12680">
    <property type="entry name" value="SnoaL_2"/>
    <property type="match status" value="1"/>
</dbReference>
<protein>
    <recommendedName>
        <fullName evidence="1">SnoaL-like domain-containing protein</fullName>
    </recommendedName>
</protein>
<dbReference type="InterPro" id="IPR037401">
    <property type="entry name" value="SnoaL-like"/>
</dbReference>
<name>A0A8J3XHK6_9ACTN</name>
<gene>
    <name evidence="2" type="ORF">Pph01_62280</name>
</gene>
<dbReference type="InterPro" id="IPR032710">
    <property type="entry name" value="NTF2-like_dom_sf"/>
</dbReference>
<dbReference type="Gene3D" id="3.10.450.50">
    <property type="match status" value="1"/>
</dbReference>
<comment type="caution">
    <text evidence="2">The sequence shown here is derived from an EMBL/GenBank/DDBJ whole genome shotgun (WGS) entry which is preliminary data.</text>
</comment>
<proteinExistence type="predicted"/>
<organism evidence="2 3">
    <name type="scientific">Planotetraspora phitsanulokensis</name>
    <dbReference type="NCBI Taxonomy" id="575192"/>
    <lineage>
        <taxon>Bacteria</taxon>
        <taxon>Bacillati</taxon>
        <taxon>Actinomycetota</taxon>
        <taxon>Actinomycetes</taxon>
        <taxon>Streptosporangiales</taxon>
        <taxon>Streptosporangiaceae</taxon>
        <taxon>Planotetraspora</taxon>
    </lineage>
</organism>
<evidence type="ECO:0000259" key="1">
    <source>
        <dbReference type="Pfam" id="PF12680"/>
    </source>
</evidence>
<dbReference type="EMBL" id="BOOP01000031">
    <property type="protein sequence ID" value="GII41225.1"/>
    <property type="molecule type" value="Genomic_DNA"/>
</dbReference>
<reference evidence="2 3" key="1">
    <citation type="submission" date="2021-01" db="EMBL/GenBank/DDBJ databases">
        <title>Whole genome shotgun sequence of Planotetraspora phitsanulokensis NBRC 104273.</title>
        <authorList>
            <person name="Komaki H."/>
            <person name="Tamura T."/>
        </authorList>
    </citation>
    <scope>NUCLEOTIDE SEQUENCE [LARGE SCALE GENOMIC DNA]</scope>
    <source>
        <strain evidence="2 3">NBRC 104273</strain>
    </source>
</reference>
<dbReference type="Proteomes" id="UP000622547">
    <property type="component" value="Unassembled WGS sequence"/>
</dbReference>
<sequence length="126" mass="13806">MMAGAGMDHAEARRFAEEWAAGWNSHDLDRIMTHYADEVVFRSPLAARIIDGSDGVVRGVEALRAYWAEGLRRNPGLRFEVVAVYVGLDTIVIDYRHQTGQSAVEVLTFRDGLIVSGMGARGPDGS</sequence>
<accession>A0A8J3XHK6</accession>
<evidence type="ECO:0000313" key="2">
    <source>
        <dbReference type="EMBL" id="GII41225.1"/>
    </source>
</evidence>
<evidence type="ECO:0000313" key="3">
    <source>
        <dbReference type="Proteomes" id="UP000622547"/>
    </source>
</evidence>